<evidence type="ECO:0000256" key="3">
    <source>
        <dbReference type="ARBA" id="ARBA00022452"/>
    </source>
</evidence>
<evidence type="ECO:0000313" key="9">
    <source>
        <dbReference type="EMBL" id="ETR70669.1"/>
    </source>
</evidence>
<comment type="caution">
    <text evidence="9">The sequence shown here is derived from an EMBL/GenBank/DDBJ whole genome shotgun (WGS) entry which is preliminary data.</text>
</comment>
<dbReference type="AlphaFoldDB" id="A0A1V1P6Y8"/>
<evidence type="ECO:0000256" key="8">
    <source>
        <dbReference type="SAM" id="SignalP"/>
    </source>
</evidence>
<organism evidence="9 10">
    <name type="scientific">Candidatus Magnetoglobus multicellularis str. Araruama</name>
    <dbReference type="NCBI Taxonomy" id="890399"/>
    <lineage>
        <taxon>Bacteria</taxon>
        <taxon>Pseudomonadati</taxon>
        <taxon>Thermodesulfobacteriota</taxon>
        <taxon>Desulfobacteria</taxon>
        <taxon>Desulfobacterales</taxon>
        <taxon>Desulfobacteraceae</taxon>
        <taxon>Candidatus Magnetoglobus</taxon>
    </lineage>
</organism>
<evidence type="ECO:0000256" key="6">
    <source>
        <dbReference type="ARBA" id="ARBA00023136"/>
    </source>
</evidence>
<dbReference type="Gene3D" id="2.40.160.60">
    <property type="entry name" value="Outer membrane protein transport protein (OMPP1/FadL/TodX)"/>
    <property type="match status" value="1"/>
</dbReference>
<dbReference type="GO" id="GO:0009279">
    <property type="term" value="C:cell outer membrane"/>
    <property type="evidence" value="ECO:0007669"/>
    <property type="project" value="UniProtKB-SubCell"/>
</dbReference>
<feature type="chain" id="PRO_5010747710" evidence="8">
    <location>
        <begin position="25"/>
        <end position="539"/>
    </location>
</feature>
<gene>
    <name evidence="9" type="ORF">OMM_03077</name>
</gene>
<accession>A0A1V1P6Y8</accession>
<keyword evidence="7" id="KW-0998">Cell outer membrane</keyword>
<evidence type="ECO:0000256" key="1">
    <source>
        <dbReference type="ARBA" id="ARBA00004571"/>
    </source>
</evidence>
<dbReference type="PANTHER" id="PTHR35093:SF8">
    <property type="entry name" value="OUTER MEMBRANE PROTEIN NMB0088-RELATED"/>
    <property type="match status" value="1"/>
</dbReference>
<evidence type="ECO:0000313" key="10">
    <source>
        <dbReference type="Proteomes" id="UP000189670"/>
    </source>
</evidence>
<dbReference type="GO" id="GO:0015483">
    <property type="term" value="F:long-chain fatty acid transporting porin activity"/>
    <property type="evidence" value="ECO:0007669"/>
    <property type="project" value="TreeGrafter"/>
</dbReference>
<proteinExistence type="inferred from homology"/>
<dbReference type="Pfam" id="PF03349">
    <property type="entry name" value="Toluene_X"/>
    <property type="match status" value="1"/>
</dbReference>
<dbReference type="InterPro" id="IPR005017">
    <property type="entry name" value="OMPP1/FadL/TodX"/>
</dbReference>
<reference evidence="10" key="1">
    <citation type="submission" date="2012-11" db="EMBL/GenBank/DDBJ databases">
        <authorList>
            <person name="Lucero-Rivera Y.E."/>
            <person name="Tovar-Ramirez D."/>
        </authorList>
    </citation>
    <scope>NUCLEOTIDE SEQUENCE [LARGE SCALE GENOMIC DNA]</scope>
    <source>
        <strain evidence="10">Araruama</strain>
    </source>
</reference>
<dbReference type="SUPFAM" id="SSF56935">
    <property type="entry name" value="Porins"/>
    <property type="match status" value="1"/>
</dbReference>
<sequence length="539" mass="61285">MKRFYRACVASIFLGCLILNPVQASFMEQILVHTKAISLGNSVTANPPGHMAIHYNPAGLSQLEDGIVVGQGFALVRLERTYKFKPDLTYNDKFDPKEDPVSYEKGAVRNGRIYIPFAGGINLPVLAAPVPSGMSYRKPCSKWTFANGIYAPFAGGFEHSHEEPERFQGEAVYLQHLMYASPSVSYQVNDQLALGLSLGMGQTAMGALTDVRAPAIVDLTNLLRDLGSRGVKGIPPFNVNIGIFERVADLEFDVRDDFTPSFNFGVLYQPNHWLTLGAVYQSPIKVDLVGRYRFRYSDKLMEMLDWLNTQTGMSDETWDRSHVNKQFESGRLDMVGFEFPQRVQLGVMVKPFRRLKVMMDWHWTDWTSTDAYVMQFDQNIQVVMMTQMLGYDGPAYQLIYPKHFDNPWHLSVGFEYEMHDWLTVRLGFEDRQTCAKDHLFDLFSLPDVYLYGAGLGIQWVPGLDIDLGVAYLTYNDYYVPNNTSTNLNYTGSGTPVYSPFAGQHYETSFNTYIASMNMTVTFDLLKDYIERKMISWGIY</sequence>
<keyword evidence="4" id="KW-0812">Transmembrane</keyword>
<dbReference type="EMBL" id="ATBP01000388">
    <property type="protein sequence ID" value="ETR70669.1"/>
    <property type="molecule type" value="Genomic_DNA"/>
</dbReference>
<evidence type="ECO:0000256" key="4">
    <source>
        <dbReference type="ARBA" id="ARBA00022692"/>
    </source>
</evidence>
<protein>
    <submittedName>
        <fullName evidence="9">Aromatic hydrocarbon degradation membrane protein</fullName>
    </submittedName>
</protein>
<name>A0A1V1P6Y8_9BACT</name>
<comment type="similarity">
    <text evidence="2">Belongs to the OmpP1/FadL family.</text>
</comment>
<dbReference type="PANTHER" id="PTHR35093">
    <property type="entry name" value="OUTER MEMBRANE PROTEIN NMB0088-RELATED"/>
    <property type="match status" value="1"/>
</dbReference>
<dbReference type="Proteomes" id="UP000189670">
    <property type="component" value="Unassembled WGS sequence"/>
</dbReference>
<keyword evidence="3" id="KW-1134">Transmembrane beta strand</keyword>
<comment type="subcellular location">
    <subcellularLocation>
        <location evidence="1">Cell outer membrane</location>
        <topology evidence="1">Multi-pass membrane protein</topology>
    </subcellularLocation>
</comment>
<evidence type="ECO:0000256" key="7">
    <source>
        <dbReference type="ARBA" id="ARBA00023237"/>
    </source>
</evidence>
<evidence type="ECO:0000256" key="2">
    <source>
        <dbReference type="ARBA" id="ARBA00008163"/>
    </source>
</evidence>
<evidence type="ECO:0000256" key="5">
    <source>
        <dbReference type="ARBA" id="ARBA00022729"/>
    </source>
</evidence>
<keyword evidence="5 8" id="KW-0732">Signal</keyword>
<feature type="signal peptide" evidence="8">
    <location>
        <begin position="1"/>
        <end position="24"/>
    </location>
</feature>
<keyword evidence="6" id="KW-0472">Membrane</keyword>